<dbReference type="EMBL" id="CP053586">
    <property type="protein sequence ID" value="WNZ23544.1"/>
    <property type="molecule type" value="Genomic_DNA"/>
</dbReference>
<proteinExistence type="predicted"/>
<keyword evidence="1" id="KW-0378">Hydrolase</keyword>
<dbReference type="InterPro" id="IPR023214">
    <property type="entry name" value="HAD_sf"/>
</dbReference>
<dbReference type="NCBIfam" id="TIGR01549">
    <property type="entry name" value="HAD-SF-IA-v1"/>
    <property type="match status" value="1"/>
</dbReference>
<dbReference type="SFLD" id="SFLDG01129">
    <property type="entry name" value="C1.5:_HAD__Beta-PGM__Phosphata"/>
    <property type="match status" value="1"/>
</dbReference>
<dbReference type="SUPFAM" id="SSF56784">
    <property type="entry name" value="HAD-like"/>
    <property type="match status" value="1"/>
</dbReference>
<accession>A0AA96WEC3</accession>
<dbReference type="InterPro" id="IPR006439">
    <property type="entry name" value="HAD-SF_hydro_IA"/>
</dbReference>
<organism evidence="2">
    <name type="scientific">Leptolyngbya sp. NK1-12</name>
    <dbReference type="NCBI Taxonomy" id="2547451"/>
    <lineage>
        <taxon>Bacteria</taxon>
        <taxon>Bacillati</taxon>
        <taxon>Cyanobacteriota</taxon>
        <taxon>Cyanophyceae</taxon>
        <taxon>Leptolyngbyales</taxon>
        <taxon>Leptolyngbyaceae</taxon>
        <taxon>Leptolyngbya group</taxon>
        <taxon>Leptolyngbya</taxon>
    </lineage>
</organism>
<sequence>MLDFERYEALTFDCYGTLVDWETGMLGALKPLLSQHGVELDDDAILDLFAEFEAELEQGEYKPYRQVLEQVVQKFGERFGFSPSEAEKSALPDSIKQWLPFSDTVDALKTLKQKYKLVILSNVDDDLFADTAKHLQVPFDQVITAQQVQSYKPSLYNFKTMMQRLGLPSEKILHVGASIYHDVIPASSLGLSTVFVDRRHDGSSGAAKAAEGKPDLQVPDLATLAKLAQS</sequence>
<dbReference type="CDD" id="cd02588">
    <property type="entry name" value="HAD_L2-DEX"/>
    <property type="match status" value="1"/>
</dbReference>
<dbReference type="InterPro" id="IPR006328">
    <property type="entry name" value="2-HAD"/>
</dbReference>
<dbReference type="PANTHER" id="PTHR43316">
    <property type="entry name" value="HYDROLASE, HALOACID DELAHOGENASE-RELATED"/>
    <property type="match status" value="1"/>
</dbReference>
<dbReference type="NCBIfam" id="TIGR01493">
    <property type="entry name" value="HAD-SF-IA-v2"/>
    <property type="match status" value="1"/>
</dbReference>
<gene>
    <name evidence="2" type="ORF">HJG54_12240</name>
</gene>
<dbReference type="PRINTS" id="PR00413">
    <property type="entry name" value="HADHALOGNASE"/>
</dbReference>
<evidence type="ECO:0000313" key="2">
    <source>
        <dbReference type="EMBL" id="WNZ23544.1"/>
    </source>
</evidence>
<reference evidence="2" key="1">
    <citation type="submission" date="2020-05" db="EMBL/GenBank/DDBJ databases">
        <authorList>
            <person name="Zhu T."/>
            <person name="Keshari N."/>
            <person name="Lu X."/>
        </authorList>
    </citation>
    <scope>NUCLEOTIDE SEQUENCE</scope>
    <source>
        <strain evidence="2">NK1-12</strain>
    </source>
</reference>
<dbReference type="PANTHER" id="PTHR43316:SF9">
    <property type="entry name" value="ACID DEHALOGENASE, PUTATIVE (AFU_ORTHOLOGUE AFUA_6G14460)-RELATED"/>
    <property type="match status" value="1"/>
</dbReference>
<dbReference type="InterPro" id="IPR051540">
    <property type="entry name" value="S-2-haloacid_dehalogenase"/>
</dbReference>
<dbReference type="AlphaFoldDB" id="A0AA96WEC3"/>
<name>A0AA96WEC3_9CYAN</name>
<evidence type="ECO:0000256" key="1">
    <source>
        <dbReference type="ARBA" id="ARBA00022801"/>
    </source>
</evidence>
<protein>
    <submittedName>
        <fullName evidence="2">Haloacid dehalogenase type II</fullName>
    </submittedName>
</protein>
<dbReference type="Pfam" id="PF00702">
    <property type="entry name" value="Hydrolase"/>
    <property type="match status" value="1"/>
</dbReference>
<dbReference type="SFLD" id="SFLDS00003">
    <property type="entry name" value="Haloacid_Dehalogenase"/>
    <property type="match status" value="1"/>
</dbReference>
<dbReference type="Gene3D" id="3.40.50.1000">
    <property type="entry name" value="HAD superfamily/HAD-like"/>
    <property type="match status" value="1"/>
</dbReference>
<dbReference type="NCBIfam" id="TIGR01428">
    <property type="entry name" value="HAD_type_II"/>
    <property type="match status" value="1"/>
</dbReference>
<dbReference type="InterPro" id="IPR036412">
    <property type="entry name" value="HAD-like_sf"/>
</dbReference>
<dbReference type="Gene3D" id="1.10.150.750">
    <property type="match status" value="1"/>
</dbReference>
<dbReference type="RefSeq" id="WP_316435237.1">
    <property type="nucleotide sequence ID" value="NZ_CP053586.1"/>
</dbReference>
<dbReference type="GO" id="GO:0019120">
    <property type="term" value="F:hydrolase activity, acting on acid halide bonds, in C-halide compounds"/>
    <property type="evidence" value="ECO:0007669"/>
    <property type="project" value="InterPro"/>
</dbReference>